<dbReference type="Pfam" id="PF00629">
    <property type="entry name" value="MAM"/>
    <property type="match status" value="1"/>
</dbReference>
<keyword evidence="2" id="KW-0812">Transmembrane</keyword>
<feature type="compositionally biased region" description="Polar residues" evidence="1">
    <location>
        <begin position="394"/>
        <end position="410"/>
    </location>
</feature>
<dbReference type="GO" id="GO:0016020">
    <property type="term" value="C:membrane"/>
    <property type="evidence" value="ECO:0007669"/>
    <property type="project" value="InterPro"/>
</dbReference>
<keyword evidence="3" id="KW-0732">Signal</keyword>
<dbReference type="InterPro" id="IPR000998">
    <property type="entry name" value="MAM_dom"/>
</dbReference>
<feature type="region of interest" description="Disordered" evidence="1">
    <location>
        <begin position="382"/>
        <end position="412"/>
    </location>
</feature>
<feature type="transmembrane region" description="Helical" evidence="2">
    <location>
        <begin position="299"/>
        <end position="325"/>
    </location>
</feature>
<dbReference type="GeneID" id="119727313"/>
<dbReference type="RefSeq" id="XP_038055095.1">
    <property type="nucleotide sequence ID" value="XM_038199167.1"/>
</dbReference>
<evidence type="ECO:0000256" key="1">
    <source>
        <dbReference type="SAM" id="MobiDB-lite"/>
    </source>
</evidence>
<evidence type="ECO:0000313" key="6">
    <source>
        <dbReference type="Proteomes" id="UP000887568"/>
    </source>
</evidence>
<protein>
    <recommendedName>
        <fullName evidence="4">MAM domain-containing protein</fullName>
    </recommendedName>
</protein>
<keyword evidence="6" id="KW-1185">Reference proteome</keyword>
<keyword evidence="2" id="KW-1133">Transmembrane helix</keyword>
<feature type="compositionally biased region" description="Low complexity" evidence="1">
    <location>
        <begin position="272"/>
        <end position="281"/>
    </location>
</feature>
<keyword evidence="2" id="KW-0472">Membrane</keyword>
<evidence type="ECO:0000313" key="5">
    <source>
        <dbReference type="EnsemblMetazoa" id="XP_038055095.1"/>
    </source>
</evidence>
<dbReference type="OrthoDB" id="10011215at2759"/>
<dbReference type="OMA" id="IMSPPIT"/>
<feature type="chain" id="PRO_5037157052" description="MAM domain-containing protein" evidence="3">
    <location>
        <begin position="25"/>
        <end position="605"/>
    </location>
</feature>
<reference evidence="5" key="1">
    <citation type="submission" date="2022-11" db="UniProtKB">
        <authorList>
            <consortium name="EnsemblMetazoa"/>
        </authorList>
    </citation>
    <scope>IDENTIFICATION</scope>
</reference>
<dbReference type="PROSITE" id="PS50060">
    <property type="entry name" value="MAM_2"/>
    <property type="match status" value="1"/>
</dbReference>
<proteinExistence type="predicted"/>
<dbReference type="Gene3D" id="2.60.120.200">
    <property type="match status" value="1"/>
</dbReference>
<organism evidence="5 6">
    <name type="scientific">Patiria miniata</name>
    <name type="common">Bat star</name>
    <name type="synonym">Asterina miniata</name>
    <dbReference type="NCBI Taxonomy" id="46514"/>
    <lineage>
        <taxon>Eukaryota</taxon>
        <taxon>Metazoa</taxon>
        <taxon>Echinodermata</taxon>
        <taxon>Eleutherozoa</taxon>
        <taxon>Asterozoa</taxon>
        <taxon>Asteroidea</taxon>
        <taxon>Valvatacea</taxon>
        <taxon>Valvatida</taxon>
        <taxon>Asterinidae</taxon>
        <taxon>Patiria</taxon>
    </lineage>
</organism>
<feature type="domain" description="MAM" evidence="4">
    <location>
        <begin position="29"/>
        <end position="250"/>
    </location>
</feature>
<dbReference type="PANTHER" id="PTHR23282:SF101">
    <property type="entry name" value="MAM DOMAIN-CONTAINING PROTEIN"/>
    <property type="match status" value="1"/>
</dbReference>
<dbReference type="InterPro" id="IPR013320">
    <property type="entry name" value="ConA-like_dom_sf"/>
</dbReference>
<feature type="region of interest" description="Disordered" evidence="1">
    <location>
        <begin position="272"/>
        <end position="294"/>
    </location>
</feature>
<feature type="compositionally biased region" description="Basic and acidic residues" evidence="1">
    <location>
        <begin position="382"/>
        <end position="391"/>
    </location>
</feature>
<dbReference type="PANTHER" id="PTHR23282">
    <property type="entry name" value="APICAL ENDOSOMAL GLYCOPROTEIN PRECURSOR"/>
    <property type="match status" value="1"/>
</dbReference>
<dbReference type="InterPro" id="IPR051560">
    <property type="entry name" value="MAM_domain-containing"/>
</dbReference>
<dbReference type="AlphaFoldDB" id="A0A913ZV01"/>
<dbReference type="SUPFAM" id="SSF49899">
    <property type="entry name" value="Concanavalin A-like lectins/glucanases"/>
    <property type="match status" value="1"/>
</dbReference>
<evidence type="ECO:0000256" key="2">
    <source>
        <dbReference type="SAM" id="Phobius"/>
    </source>
</evidence>
<name>A0A913ZV01_PATMI</name>
<dbReference type="EnsemblMetazoa" id="XM_038199167.1">
    <property type="protein sequence ID" value="XP_038055095.1"/>
    <property type="gene ID" value="LOC119727313"/>
</dbReference>
<sequence>MEINRAFVALQPLLFVLVVKRCESDQVLYHCTFETNEDCRLEQDPSDEFDWEVHRGVAPSSHAKVHHRRGRHHRSIRKRGSFGYEEYPGPLSVLRELSYEERELMNYNIFIDLAQGPFPTRPFVDHTYGNDSGHFAHLVAKDSTRTSGHARIMSPPITVPDSVEADLTFFYHLWDAKERPSASQLKIFACEEKDLVFTATASLGSVWMKAEVRIQCNGTFRIIFEGFIGGTDVDIAIDDVNVTVSNGTPATEQPDSTWNWDDDSNATTTILPATTLSTSPGDPGPGPEGPDTGLDPETAVSLVVIALVLFAATCFMLLVTLMIHIRFRSKRRRRGRSHEPLSFGSEFFNRHSMDPSEATAYMTLNFPPSSTSGSGIELLSMSERHSHDSKRSKPSSGMQSKRSSGLNASAESIRRSVYTRRSTVGQRRQSRTFPATKELKNILESVRMRRFRTLSQHLSVADVENLRRTLCSQGETTFNSDRTVSTVLLDASASTLRPMSDMSDHFYYSLFPTVGIVSCKNSLVACEEAGPIVELDDSSRPCSGDYDSDDLEVQAVTSGSLLNKSMSRSDTGSDASVAPETTQMVDNEIYECYTNSDSSSPDTAQ</sequence>
<evidence type="ECO:0000256" key="3">
    <source>
        <dbReference type="SAM" id="SignalP"/>
    </source>
</evidence>
<feature type="region of interest" description="Disordered" evidence="1">
    <location>
        <begin position="562"/>
        <end position="584"/>
    </location>
</feature>
<dbReference type="CDD" id="cd06263">
    <property type="entry name" value="MAM"/>
    <property type="match status" value="1"/>
</dbReference>
<accession>A0A913ZV01</accession>
<dbReference type="SMART" id="SM00137">
    <property type="entry name" value="MAM"/>
    <property type="match status" value="1"/>
</dbReference>
<feature type="signal peptide" evidence="3">
    <location>
        <begin position="1"/>
        <end position="24"/>
    </location>
</feature>
<evidence type="ECO:0000259" key="4">
    <source>
        <dbReference type="PROSITE" id="PS50060"/>
    </source>
</evidence>
<dbReference type="Proteomes" id="UP000887568">
    <property type="component" value="Unplaced"/>
</dbReference>